<dbReference type="Gramene" id="ONIVA07G05630.2">
    <property type="protein sequence ID" value="ONIVA07G05630.2"/>
    <property type="gene ID" value="ONIVA07G05630"/>
</dbReference>
<reference evidence="2" key="2">
    <citation type="submission" date="2018-04" db="EMBL/GenBank/DDBJ databases">
        <title>OnivRS2 (Oryza nivara Reference Sequence Version 2).</title>
        <authorList>
            <person name="Zhang J."/>
            <person name="Kudrna D."/>
            <person name="Lee S."/>
            <person name="Talag J."/>
            <person name="Rajasekar S."/>
            <person name="Welchert J."/>
            <person name="Hsing Y.-I."/>
            <person name="Wing R.A."/>
        </authorList>
    </citation>
    <scope>NUCLEOTIDE SEQUENCE [LARGE SCALE GENOMIC DNA]</scope>
    <source>
        <strain evidence="2">SL10</strain>
    </source>
</reference>
<dbReference type="EnsemblPlants" id="ONIVA07G05630.2">
    <property type="protein sequence ID" value="ONIVA07G05630.2"/>
    <property type="gene ID" value="ONIVA07G05630"/>
</dbReference>
<protein>
    <submittedName>
        <fullName evidence="2">Uncharacterized protein</fullName>
    </submittedName>
</protein>
<feature type="region of interest" description="Disordered" evidence="1">
    <location>
        <begin position="1"/>
        <end position="33"/>
    </location>
</feature>
<evidence type="ECO:0000256" key="1">
    <source>
        <dbReference type="SAM" id="MobiDB-lite"/>
    </source>
</evidence>
<organism evidence="2">
    <name type="scientific">Oryza nivara</name>
    <name type="common">Indian wild rice</name>
    <name type="synonym">Oryza sativa f. spontanea</name>
    <dbReference type="NCBI Taxonomy" id="4536"/>
    <lineage>
        <taxon>Eukaryota</taxon>
        <taxon>Viridiplantae</taxon>
        <taxon>Streptophyta</taxon>
        <taxon>Embryophyta</taxon>
        <taxon>Tracheophyta</taxon>
        <taxon>Spermatophyta</taxon>
        <taxon>Magnoliopsida</taxon>
        <taxon>Liliopsida</taxon>
        <taxon>Poales</taxon>
        <taxon>Poaceae</taxon>
        <taxon>BOP clade</taxon>
        <taxon>Oryzoideae</taxon>
        <taxon>Oryzeae</taxon>
        <taxon>Oryzinae</taxon>
        <taxon>Oryza</taxon>
    </lineage>
</organism>
<reference evidence="2" key="1">
    <citation type="submission" date="2015-04" db="UniProtKB">
        <authorList>
            <consortium name="EnsemblPlants"/>
        </authorList>
    </citation>
    <scope>IDENTIFICATION</scope>
    <source>
        <strain evidence="2">SL10</strain>
    </source>
</reference>
<feature type="region of interest" description="Disordered" evidence="1">
    <location>
        <begin position="47"/>
        <end position="70"/>
    </location>
</feature>
<sequence>MHGFGFCSPCVVQSSRGSRRSTRRHGSRRSQGNRAFVLTEAHKLDCRRLCPSTPPRPPPTPSASASSAAI</sequence>
<dbReference type="Proteomes" id="UP000006591">
    <property type="component" value="Chromosome 7"/>
</dbReference>
<proteinExistence type="predicted"/>
<feature type="compositionally biased region" description="Basic residues" evidence="1">
    <location>
        <begin position="17"/>
        <end position="28"/>
    </location>
</feature>
<accession>A0A0E0HY17</accession>
<keyword evidence="3" id="KW-1185">Reference proteome</keyword>
<name>A0A0E0HY17_ORYNI</name>
<feature type="compositionally biased region" description="Pro residues" evidence="1">
    <location>
        <begin position="52"/>
        <end position="61"/>
    </location>
</feature>
<dbReference type="HOGENOM" id="CLU_2762158_0_0_1"/>
<evidence type="ECO:0000313" key="3">
    <source>
        <dbReference type="Proteomes" id="UP000006591"/>
    </source>
</evidence>
<dbReference type="AlphaFoldDB" id="A0A0E0HY17"/>
<evidence type="ECO:0000313" key="2">
    <source>
        <dbReference type="EnsemblPlants" id="ONIVA07G05630.2"/>
    </source>
</evidence>